<feature type="compositionally biased region" description="Low complexity" evidence="1">
    <location>
        <begin position="280"/>
        <end position="292"/>
    </location>
</feature>
<dbReference type="PANTHER" id="PTHR46579:SF1">
    <property type="entry name" value="F5_8 TYPE C DOMAIN-CONTAINING PROTEIN"/>
    <property type="match status" value="1"/>
</dbReference>
<dbReference type="PANTHER" id="PTHR46579">
    <property type="entry name" value="F5/8 TYPE C DOMAIN-CONTAINING PROTEIN-RELATED"/>
    <property type="match status" value="1"/>
</dbReference>
<feature type="region of interest" description="Disordered" evidence="1">
    <location>
        <begin position="206"/>
        <end position="322"/>
    </location>
</feature>
<evidence type="ECO:0000256" key="1">
    <source>
        <dbReference type="SAM" id="MobiDB-lite"/>
    </source>
</evidence>
<gene>
    <name evidence="2" type="ORF">K435DRAFT_854859</name>
</gene>
<evidence type="ECO:0000313" key="3">
    <source>
        <dbReference type="Proteomes" id="UP000297245"/>
    </source>
</evidence>
<feature type="compositionally biased region" description="Acidic residues" evidence="1">
    <location>
        <begin position="213"/>
        <end position="236"/>
    </location>
</feature>
<evidence type="ECO:0000313" key="2">
    <source>
        <dbReference type="EMBL" id="THV00392.1"/>
    </source>
</evidence>
<organism evidence="2 3">
    <name type="scientific">Dendrothele bispora (strain CBS 962.96)</name>
    <dbReference type="NCBI Taxonomy" id="1314807"/>
    <lineage>
        <taxon>Eukaryota</taxon>
        <taxon>Fungi</taxon>
        <taxon>Dikarya</taxon>
        <taxon>Basidiomycota</taxon>
        <taxon>Agaricomycotina</taxon>
        <taxon>Agaricomycetes</taxon>
        <taxon>Agaricomycetidae</taxon>
        <taxon>Agaricales</taxon>
        <taxon>Agaricales incertae sedis</taxon>
        <taxon>Dendrothele</taxon>
    </lineage>
</organism>
<name>A0A4S8MDH2_DENBC</name>
<dbReference type="Proteomes" id="UP000297245">
    <property type="component" value="Unassembled WGS sequence"/>
</dbReference>
<feature type="compositionally biased region" description="Polar residues" evidence="1">
    <location>
        <begin position="303"/>
        <end position="320"/>
    </location>
</feature>
<keyword evidence="3" id="KW-1185">Reference proteome</keyword>
<dbReference type="AlphaFoldDB" id="A0A4S8MDH2"/>
<proteinExistence type="predicted"/>
<sequence>MKRPGIEDSMEKSYSAAPATAGQRMSSIWQSPEWHRVQNMFPNHTRNLTFSFFIDWFNPFQNKIREQRFLPQNTFILAIIPGPHEPDPVTIVHILEPIVETLCALWAGKVFFTHRYPGGIEHQVASRAIFFCFWCKCTQNEKGRLDYEAWDMRHSASTGTGVCWSPLHDLPYYDPVHHLILGFMHNTLEGILQYHLQDLWHLGSREDGKEQSDFSDSEGSSGDELDDWDQEVEELSQEAQEFEASPEYALLTREPSSSQSSTTLSDSPHQPLLDADQYRSSSQLTESSSNNSQDDHEKDDTPVPSTHASVPPDSNSSGGSTFIYVDPNAPRHDFFFSTTELQAIRSCIQNISLPTYVGRPPGNLGEAKHGSLKAYDYFVLFLVIFPLILPEFWWFPDSTDYHKLLLNNFGHLVASTNIISAYSTSTNDADDYMHHYVQYRDSLTDLYSVTWNPNHHYAMHNGDLLRRWGPLAEVSEFFGERANHWGQTVKTNVM</sequence>
<reference evidence="2 3" key="1">
    <citation type="journal article" date="2019" name="Nat. Ecol. Evol.">
        <title>Megaphylogeny resolves global patterns of mushroom evolution.</title>
        <authorList>
            <person name="Varga T."/>
            <person name="Krizsan K."/>
            <person name="Foldi C."/>
            <person name="Dima B."/>
            <person name="Sanchez-Garcia M."/>
            <person name="Sanchez-Ramirez S."/>
            <person name="Szollosi G.J."/>
            <person name="Szarkandi J.G."/>
            <person name="Papp V."/>
            <person name="Albert L."/>
            <person name="Andreopoulos W."/>
            <person name="Angelini C."/>
            <person name="Antonin V."/>
            <person name="Barry K.W."/>
            <person name="Bougher N.L."/>
            <person name="Buchanan P."/>
            <person name="Buyck B."/>
            <person name="Bense V."/>
            <person name="Catcheside P."/>
            <person name="Chovatia M."/>
            <person name="Cooper J."/>
            <person name="Damon W."/>
            <person name="Desjardin D."/>
            <person name="Finy P."/>
            <person name="Geml J."/>
            <person name="Haridas S."/>
            <person name="Hughes K."/>
            <person name="Justo A."/>
            <person name="Karasinski D."/>
            <person name="Kautmanova I."/>
            <person name="Kiss B."/>
            <person name="Kocsube S."/>
            <person name="Kotiranta H."/>
            <person name="LaButti K.M."/>
            <person name="Lechner B.E."/>
            <person name="Liimatainen K."/>
            <person name="Lipzen A."/>
            <person name="Lukacs Z."/>
            <person name="Mihaltcheva S."/>
            <person name="Morgado L.N."/>
            <person name="Niskanen T."/>
            <person name="Noordeloos M.E."/>
            <person name="Ohm R.A."/>
            <person name="Ortiz-Santana B."/>
            <person name="Ovrebo C."/>
            <person name="Racz N."/>
            <person name="Riley R."/>
            <person name="Savchenko A."/>
            <person name="Shiryaev A."/>
            <person name="Soop K."/>
            <person name="Spirin V."/>
            <person name="Szebenyi C."/>
            <person name="Tomsovsky M."/>
            <person name="Tulloss R.E."/>
            <person name="Uehling J."/>
            <person name="Grigoriev I.V."/>
            <person name="Vagvolgyi C."/>
            <person name="Papp T."/>
            <person name="Martin F.M."/>
            <person name="Miettinen O."/>
            <person name="Hibbett D.S."/>
            <person name="Nagy L.G."/>
        </authorList>
    </citation>
    <scope>NUCLEOTIDE SEQUENCE [LARGE SCALE GENOMIC DNA]</scope>
    <source>
        <strain evidence="2 3">CBS 962.96</strain>
    </source>
</reference>
<accession>A0A4S8MDH2</accession>
<dbReference type="EMBL" id="ML179105">
    <property type="protein sequence ID" value="THV00392.1"/>
    <property type="molecule type" value="Genomic_DNA"/>
</dbReference>
<protein>
    <submittedName>
        <fullName evidence="2">Uncharacterized protein</fullName>
    </submittedName>
</protein>
<dbReference type="OrthoDB" id="3269001at2759"/>
<feature type="compositionally biased region" description="Low complexity" evidence="1">
    <location>
        <begin position="250"/>
        <end position="267"/>
    </location>
</feature>